<evidence type="ECO:0000313" key="1">
    <source>
        <dbReference type="EMBL" id="KAJ4433146.1"/>
    </source>
</evidence>
<sequence>MSRHDHLSSSTECDASFDSVCSTNSNAWKRSALTMRRSATDMDKLKALQKYAILLGNVRDVNVPNISLRSIVENSDLPAHNYSFEAVLEENCGFCGNRLRVTLALIDLDCEDMVQEDTTSLLRLWNWKVAARDREEWRGRIGPKSHR</sequence>
<reference evidence="1 2" key="1">
    <citation type="journal article" date="2022" name="Allergy">
        <title>Genome assembly and annotation of Periplaneta americana reveal a comprehensive cockroach allergen profile.</title>
        <authorList>
            <person name="Wang L."/>
            <person name="Xiong Q."/>
            <person name="Saelim N."/>
            <person name="Wang L."/>
            <person name="Nong W."/>
            <person name="Wan A.T."/>
            <person name="Shi M."/>
            <person name="Liu X."/>
            <person name="Cao Q."/>
            <person name="Hui J.H.L."/>
            <person name="Sookrung N."/>
            <person name="Leung T.F."/>
            <person name="Tungtrongchitr A."/>
            <person name="Tsui S.K.W."/>
        </authorList>
    </citation>
    <scope>NUCLEOTIDE SEQUENCE [LARGE SCALE GENOMIC DNA]</scope>
    <source>
        <strain evidence="1">PWHHKU_190912</strain>
    </source>
</reference>
<evidence type="ECO:0000313" key="2">
    <source>
        <dbReference type="Proteomes" id="UP001148838"/>
    </source>
</evidence>
<dbReference type="EMBL" id="JAJSOF020000027">
    <property type="protein sequence ID" value="KAJ4433146.1"/>
    <property type="molecule type" value="Genomic_DNA"/>
</dbReference>
<comment type="caution">
    <text evidence="1">The sequence shown here is derived from an EMBL/GenBank/DDBJ whole genome shotgun (WGS) entry which is preliminary data.</text>
</comment>
<protein>
    <submittedName>
        <fullName evidence="1">Uncharacterized protein</fullName>
    </submittedName>
</protein>
<organism evidence="1 2">
    <name type="scientific">Periplaneta americana</name>
    <name type="common">American cockroach</name>
    <name type="synonym">Blatta americana</name>
    <dbReference type="NCBI Taxonomy" id="6978"/>
    <lineage>
        <taxon>Eukaryota</taxon>
        <taxon>Metazoa</taxon>
        <taxon>Ecdysozoa</taxon>
        <taxon>Arthropoda</taxon>
        <taxon>Hexapoda</taxon>
        <taxon>Insecta</taxon>
        <taxon>Pterygota</taxon>
        <taxon>Neoptera</taxon>
        <taxon>Polyneoptera</taxon>
        <taxon>Dictyoptera</taxon>
        <taxon>Blattodea</taxon>
        <taxon>Blattoidea</taxon>
        <taxon>Blattidae</taxon>
        <taxon>Blattinae</taxon>
        <taxon>Periplaneta</taxon>
    </lineage>
</organism>
<keyword evidence="2" id="KW-1185">Reference proteome</keyword>
<accession>A0ABQ8SHH6</accession>
<dbReference type="Proteomes" id="UP001148838">
    <property type="component" value="Unassembled WGS sequence"/>
</dbReference>
<name>A0ABQ8SHH6_PERAM</name>
<proteinExistence type="predicted"/>
<gene>
    <name evidence="1" type="ORF">ANN_15403</name>
</gene>